<dbReference type="RefSeq" id="WP_013558317.1">
    <property type="nucleotide sequence ID" value="NC_014958.1"/>
</dbReference>
<name>E8U4E9_DEIML</name>
<reference evidence="3" key="2">
    <citation type="submission" date="2011-01" db="EMBL/GenBank/DDBJ databases">
        <title>The complete genome of Deinococcus maricopensis DSM 21211.</title>
        <authorList>
            <consortium name="US DOE Joint Genome Institute (JGI-PGF)"/>
            <person name="Lucas S."/>
            <person name="Copeland A."/>
            <person name="Lapidus A."/>
            <person name="Goodwin L."/>
            <person name="Pitluck S."/>
            <person name="Kyrpides N."/>
            <person name="Mavromatis K."/>
            <person name="Pagani I."/>
            <person name="Ivanova N."/>
            <person name="Ovchinnikova G."/>
            <person name="Zeytun A."/>
            <person name="Detter J.C."/>
            <person name="Han C."/>
            <person name="Land M."/>
            <person name="Hauser L."/>
            <person name="Markowitz V."/>
            <person name="Cheng J.-F."/>
            <person name="Hugenholtz P."/>
            <person name="Woyke T."/>
            <person name="Wu D."/>
            <person name="Pukall R."/>
            <person name="Gehrich-Schroeter G."/>
            <person name="Brambilla E."/>
            <person name="Klenk H.-P."/>
            <person name="Eisen J.A."/>
        </authorList>
    </citation>
    <scope>NUCLEOTIDE SEQUENCE [LARGE SCALE GENOMIC DNA]</scope>
    <source>
        <strain evidence="3">DSM 21211 / LMG 22137 / NRRL B-23946 / LB-34</strain>
    </source>
</reference>
<proteinExistence type="predicted"/>
<dbReference type="AlphaFoldDB" id="E8U4E9"/>
<evidence type="ECO:0000313" key="2">
    <source>
        <dbReference type="EMBL" id="ADV68814.1"/>
    </source>
</evidence>
<accession>E8U4E9</accession>
<feature type="signal peptide" evidence="1">
    <location>
        <begin position="1"/>
        <end position="21"/>
    </location>
</feature>
<dbReference type="OrthoDB" id="72508at2"/>
<dbReference type="STRING" id="709986.Deima_3186"/>
<dbReference type="HOGENOM" id="CLU_1746632_0_0_0"/>
<gene>
    <name evidence="2" type="ordered locus">Deima_3186</name>
</gene>
<dbReference type="KEGG" id="dmr:Deima_3186"/>
<reference evidence="2 3" key="1">
    <citation type="journal article" date="2011" name="Stand. Genomic Sci.">
        <title>Complete genome sequence of Deinococcus maricopensis type strain (LB-34).</title>
        <authorList>
            <person name="Pukall R."/>
            <person name="Zeytun A."/>
            <person name="Lucas S."/>
            <person name="Lapidus A."/>
            <person name="Hammon N."/>
            <person name="Deshpande S."/>
            <person name="Nolan M."/>
            <person name="Cheng J.F."/>
            <person name="Pitluck S."/>
            <person name="Liolios K."/>
            <person name="Pagani I."/>
            <person name="Mikhailova N."/>
            <person name="Ivanova N."/>
            <person name="Mavromatis K."/>
            <person name="Pati A."/>
            <person name="Tapia R."/>
            <person name="Han C."/>
            <person name="Goodwin L."/>
            <person name="Chen A."/>
            <person name="Palaniappan K."/>
            <person name="Land M."/>
            <person name="Hauser L."/>
            <person name="Chang Y.J."/>
            <person name="Jeffries C.D."/>
            <person name="Brambilla E.M."/>
            <person name="Rohde M."/>
            <person name="Goker M."/>
            <person name="Detter J.C."/>
            <person name="Woyke T."/>
            <person name="Bristow J."/>
            <person name="Eisen J.A."/>
            <person name="Markowitz V."/>
            <person name="Hugenholtz P."/>
            <person name="Kyrpides N.C."/>
            <person name="Klenk H.P."/>
        </authorList>
    </citation>
    <scope>NUCLEOTIDE SEQUENCE [LARGE SCALE GENOMIC DNA]</scope>
    <source>
        <strain evidence="3">DSM 21211 / LMG 22137 / NRRL B-23946 / LB-34</strain>
    </source>
</reference>
<feature type="chain" id="PRO_5003228330" evidence="1">
    <location>
        <begin position="22"/>
        <end position="150"/>
    </location>
</feature>
<sequence length="150" mass="15321" precursor="true">MRNFILTLSLLGSTLAGVSSAAPASIVKVQDSGDVLGYSELYTESAWQTILVDGAGIGLPSGNDVDVTGQLELTSDAPSGVNVSLDSATLGAGLALGVTVTRADTSVAVNRPVTFTLKNTATGQSMTFMLPVVGTAEQDTSLIQTVWADE</sequence>
<keyword evidence="1" id="KW-0732">Signal</keyword>
<protein>
    <submittedName>
        <fullName evidence="2">Uncharacterized protein</fullName>
    </submittedName>
</protein>
<evidence type="ECO:0000256" key="1">
    <source>
        <dbReference type="SAM" id="SignalP"/>
    </source>
</evidence>
<organism evidence="2 3">
    <name type="scientific">Deinococcus maricopensis (strain DSM 21211 / LMG 22137 / NRRL B-23946 / LB-34)</name>
    <dbReference type="NCBI Taxonomy" id="709986"/>
    <lineage>
        <taxon>Bacteria</taxon>
        <taxon>Thermotogati</taxon>
        <taxon>Deinococcota</taxon>
        <taxon>Deinococci</taxon>
        <taxon>Deinococcales</taxon>
        <taxon>Deinococcaceae</taxon>
        <taxon>Deinococcus</taxon>
    </lineage>
</organism>
<dbReference type="EMBL" id="CP002454">
    <property type="protein sequence ID" value="ADV68814.1"/>
    <property type="molecule type" value="Genomic_DNA"/>
</dbReference>
<keyword evidence="3" id="KW-1185">Reference proteome</keyword>
<dbReference type="Proteomes" id="UP000008635">
    <property type="component" value="Chromosome"/>
</dbReference>
<evidence type="ECO:0000313" key="3">
    <source>
        <dbReference type="Proteomes" id="UP000008635"/>
    </source>
</evidence>